<dbReference type="GO" id="GO:0008658">
    <property type="term" value="F:penicillin binding"/>
    <property type="evidence" value="ECO:0007669"/>
    <property type="project" value="InterPro"/>
</dbReference>
<evidence type="ECO:0000256" key="3">
    <source>
        <dbReference type="ARBA" id="ARBA00023136"/>
    </source>
</evidence>
<reference evidence="7 8" key="1">
    <citation type="submission" date="2018-08" db="EMBL/GenBank/DDBJ databases">
        <title>A genome reference for cultivated species of the human gut microbiota.</title>
        <authorList>
            <person name="Zou Y."/>
            <person name="Xue W."/>
            <person name="Luo G."/>
        </authorList>
    </citation>
    <scope>NUCLEOTIDE SEQUENCE [LARGE SCALE GENOMIC DNA]</scope>
    <source>
        <strain evidence="7 8">AM28-39</strain>
    </source>
</reference>
<name>A0A3E2XQ82_9FIRM</name>
<dbReference type="RefSeq" id="WP_117539052.1">
    <property type="nucleotide sequence ID" value="NZ_QVFD01000002.1"/>
</dbReference>
<dbReference type="EMBL" id="QVFD01000002">
    <property type="protein sequence ID" value="RGC50535.1"/>
    <property type="molecule type" value="Genomic_DNA"/>
</dbReference>
<comment type="similarity">
    <text evidence="2">Belongs to the transpeptidase family.</text>
</comment>
<dbReference type="InterPro" id="IPR012338">
    <property type="entry name" value="Beta-lactam/transpept-like"/>
</dbReference>
<dbReference type="SUPFAM" id="SSF56601">
    <property type="entry name" value="beta-lactamase/transpeptidase-like"/>
    <property type="match status" value="1"/>
</dbReference>
<dbReference type="PANTHER" id="PTHR30627">
    <property type="entry name" value="PEPTIDOGLYCAN D,D-TRANSPEPTIDASE"/>
    <property type="match status" value="1"/>
</dbReference>
<dbReference type="InterPro" id="IPR001460">
    <property type="entry name" value="PCN-bd_Tpept"/>
</dbReference>
<dbReference type="PANTHER" id="PTHR30627:SF1">
    <property type="entry name" value="PEPTIDOGLYCAN D,D-TRANSPEPTIDASE FTSI"/>
    <property type="match status" value="1"/>
</dbReference>
<dbReference type="InterPro" id="IPR036138">
    <property type="entry name" value="PBP_dimer_sf"/>
</dbReference>
<dbReference type="Proteomes" id="UP000261231">
    <property type="component" value="Unassembled WGS sequence"/>
</dbReference>
<evidence type="ECO:0000256" key="2">
    <source>
        <dbReference type="ARBA" id="ARBA00007171"/>
    </source>
</evidence>
<sequence>MADKKIRKFSKTNRRRLLVVFLFVLICFVLLVVRLVQINVKNGTDYEKNVLSLLNYDGQTIPYKRGDITDRNKTVLATSEKIYNLVLDPYVITHSNIDKASEYAKEVLEEYFSISKDDVDTILTQQPDSRYVVLKRKMTYDEKKPYDDFLASEDENDAQKIKAVSSGIWFEESYQRIYPFSTLACDLIGFTASDNSGLWGIESYYNDTLSGTNGRKYGYLTDNVDLQTVTEEPHNGKTVVSTIDINIQRIAEKYISQFMTETGAKNVAAIVMNPNNGEVLAMASAPIFDLNNPRDLTVAGYTEDQLVDMTDKEMSDALYTLWRNFCVNDSYEPGSTVKTMTVSYALDQALVDPNEQFYCDGGQTYENDSTFVSCNSVHGELDLTGGITHSCNDVMMQLSDRIGITSFTKMQKLFGLGQLTGIDLPGEASCAGTIYTAGNMGPVEMWTSSFGQGYNATMVQVVSAFCSIVNGGYYYKPHVVSEIASDNGNTVQVFDKTLMRTTVSKTTSEWMKNALYETVEDGTGKAAQVAGYKIGGKTGTAEKLPRGGKERLVSFVGAAPIDDPQLVVYVVVDEANAEDQGQSSFASTIASNIFSEALPYLQIFPTEEVTETETTNENTSDGSYDDQANEGADNSDNGTSDDDE</sequence>
<dbReference type="GO" id="GO:0005886">
    <property type="term" value="C:plasma membrane"/>
    <property type="evidence" value="ECO:0007669"/>
    <property type="project" value="TreeGrafter"/>
</dbReference>
<dbReference type="GO" id="GO:0071555">
    <property type="term" value="P:cell wall organization"/>
    <property type="evidence" value="ECO:0007669"/>
    <property type="project" value="TreeGrafter"/>
</dbReference>
<protein>
    <submittedName>
        <fullName evidence="7">Penicillin-binding protein 2</fullName>
    </submittedName>
</protein>
<dbReference type="AlphaFoldDB" id="A0A3E2XQ82"/>
<feature type="domain" description="Penicillin-binding protein dimerisation" evidence="6">
    <location>
        <begin position="61"/>
        <end position="222"/>
    </location>
</feature>
<organism evidence="7 8">
    <name type="scientific">Coprococcus catus</name>
    <dbReference type="NCBI Taxonomy" id="116085"/>
    <lineage>
        <taxon>Bacteria</taxon>
        <taxon>Bacillati</taxon>
        <taxon>Bacillota</taxon>
        <taxon>Clostridia</taxon>
        <taxon>Lachnospirales</taxon>
        <taxon>Lachnospiraceae</taxon>
        <taxon>Coprococcus</taxon>
    </lineage>
</organism>
<evidence type="ECO:0000259" key="5">
    <source>
        <dbReference type="Pfam" id="PF00905"/>
    </source>
</evidence>
<accession>A0A3E2XQ82</accession>
<feature type="domain" description="Penicillin-binding protein transpeptidase" evidence="5">
    <location>
        <begin position="268"/>
        <end position="594"/>
    </location>
</feature>
<dbReference type="OrthoDB" id="9804124at2"/>
<dbReference type="InterPro" id="IPR050515">
    <property type="entry name" value="Beta-lactam/transpept"/>
</dbReference>
<feature type="region of interest" description="Disordered" evidence="4">
    <location>
        <begin position="608"/>
        <end position="644"/>
    </location>
</feature>
<dbReference type="Gene3D" id="3.90.1310.10">
    <property type="entry name" value="Penicillin-binding protein 2a (Domain 2)"/>
    <property type="match status" value="1"/>
</dbReference>
<dbReference type="Gene3D" id="3.40.710.10">
    <property type="entry name" value="DD-peptidase/beta-lactamase superfamily"/>
    <property type="match status" value="1"/>
</dbReference>
<evidence type="ECO:0000256" key="1">
    <source>
        <dbReference type="ARBA" id="ARBA00004370"/>
    </source>
</evidence>
<keyword evidence="8" id="KW-1185">Reference proteome</keyword>
<dbReference type="Pfam" id="PF00905">
    <property type="entry name" value="Transpeptidase"/>
    <property type="match status" value="1"/>
</dbReference>
<dbReference type="InterPro" id="IPR005311">
    <property type="entry name" value="PBP_dimer"/>
</dbReference>
<comment type="subcellular location">
    <subcellularLocation>
        <location evidence="1">Membrane</location>
    </subcellularLocation>
</comment>
<evidence type="ECO:0000259" key="6">
    <source>
        <dbReference type="Pfam" id="PF03717"/>
    </source>
</evidence>
<evidence type="ECO:0000313" key="8">
    <source>
        <dbReference type="Proteomes" id="UP000261231"/>
    </source>
</evidence>
<evidence type="ECO:0000256" key="4">
    <source>
        <dbReference type="SAM" id="MobiDB-lite"/>
    </source>
</evidence>
<keyword evidence="3" id="KW-0472">Membrane</keyword>
<gene>
    <name evidence="7" type="ORF">DW747_03975</name>
</gene>
<evidence type="ECO:0000313" key="7">
    <source>
        <dbReference type="EMBL" id="RGC50535.1"/>
    </source>
</evidence>
<dbReference type="SUPFAM" id="SSF56519">
    <property type="entry name" value="Penicillin binding protein dimerisation domain"/>
    <property type="match status" value="1"/>
</dbReference>
<proteinExistence type="inferred from homology"/>
<comment type="caution">
    <text evidence="7">The sequence shown here is derived from an EMBL/GenBank/DDBJ whole genome shotgun (WGS) entry which is preliminary data.</text>
</comment>
<dbReference type="Pfam" id="PF03717">
    <property type="entry name" value="PBP_dimer"/>
    <property type="match status" value="1"/>
</dbReference>